<gene>
    <name evidence="2" type="ORF">BC938DRAFT_479415</name>
</gene>
<organism evidence="2 3">
    <name type="scientific">Jimgerdemannia flammicorona</name>
    <dbReference type="NCBI Taxonomy" id="994334"/>
    <lineage>
        <taxon>Eukaryota</taxon>
        <taxon>Fungi</taxon>
        <taxon>Fungi incertae sedis</taxon>
        <taxon>Mucoromycota</taxon>
        <taxon>Mucoromycotina</taxon>
        <taxon>Endogonomycetes</taxon>
        <taxon>Endogonales</taxon>
        <taxon>Endogonaceae</taxon>
        <taxon>Jimgerdemannia</taxon>
    </lineage>
</organism>
<dbReference type="AlphaFoldDB" id="A0A433QKX0"/>
<comment type="caution">
    <text evidence="2">The sequence shown here is derived from an EMBL/GenBank/DDBJ whole genome shotgun (WGS) entry which is preliminary data.</text>
</comment>
<evidence type="ECO:0000313" key="3">
    <source>
        <dbReference type="Proteomes" id="UP000274822"/>
    </source>
</evidence>
<proteinExistence type="predicted"/>
<dbReference type="Proteomes" id="UP000274822">
    <property type="component" value="Unassembled WGS sequence"/>
</dbReference>
<reference evidence="2 3" key="1">
    <citation type="journal article" date="2018" name="New Phytol.">
        <title>Phylogenomics of Endogonaceae and evolution of mycorrhizas within Mucoromycota.</title>
        <authorList>
            <person name="Chang Y."/>
            <person name="Desiro A."/>
            <person name="Na H."/>
            <person name="Sandor L."/>
            <person name="Lipzen A."/>
            <person name="Clum A."/>
            <person name="Barry K."/>
            <person name="Grigoriev I.V."/>
            <person name="Martin F.M."/>
            <person name="Stajich J.E."/>
            <person name="Smith M.E."/>
            <person name="Bonito G."/>
            <person name="Spatafora J.W."/>
        </authorList>
    </citation>
    <scope>NUCLEOTIDE SEQUENCE [LARGE SCALE GENOMIC DNA]</scope>
    <source>
        <strain evidence="2 3">AD002</strain>
    </source>
</reference>
<feature type="compositionally biased region" description="Basic residues" evidence="1">
    <location>
        <begin position="597"/>
        <end position="614"/>
    </location>
</feature>
<accession>A0A433QKX0</accession>
<feature type="region of interest" description="Disordered" evidence="1">
    <location>
        <begin position="527"/>
        <end position="614"/>
    </location>
</feature>
<name>A0A433QKX0_9FUNG</name>
<feature type="compositionally biased region" description="Basic and acidic residues" evidence="1">
    <location>
        <begin position="582"/>
        <end position="596"/>
    </location>
</feature>
<sequence>MPIFFPNSLQPFPAIVSYLKGHTAWSYTEFLNLYCEVILSSPPMTARWDTLDLTWARRFLLKAEELDPDNFEVLAKKLVVKRAHLIGSVNLLSEAAEWNANEISLEGYSNALVKQYPAKRLEKTSGSSVIATQPPSINDIRGWSTAELIQHLEAKFPDDLDHEDLGILQKRKIRGRAFLEMTGDKLEKYGMEGGPAIVIASYINELKDERPSKKARTTGLQEPIQASKALNSAHYSSSESNKENVSPSITDIERWSTEQLTQHLQARFPNQLSKAVLDVLLENEIGGTAFTMLTVEELMADGIKRGPAAVIAGYVKELNATALLTVSDYLQLRPPTLTYNLSITKSSATTKSPYARTPASVVTWMDFTNSVRGMTCDNTNREFPRRIFISQRPVFNEDGVRGALMDNPDFNQSDRNRNLRLVIEVKPGWVLNVDDLVATYTTNLTDHQNNHTSQNSVVDPLEQIFGYLSYNHLQFGALTTYDKTWFLRRPHDNPGQLQISPVIRYDDQQPTLFQCFYYLTSLARNERSCNSAPPSPRSFLAPDDDPPSSPDDYKKDPSFDEPSGLKRKAKDNRSARGSQSKKGKDSQSKKGKDSQSKKGKGCKRGSGGRRGGHW</sequence>
<dbReference type="SUPFAM" id="SSF47769">
    <property type="entry name" value="SAM/Pointed domain"/>
    <property type="match status" value="2"/>
</dbReference>
<dbReference type="Gene3D" id="1.10.150.50">
    <property type="entry name" value="Transcription Factor, Ets-1"/>
    <property type="match status" value="2"/>
</dbReference>
<evidence type="ECO:0000313" key="2">
    <source>
        <dbReference type="EMBL" id="RUS30414.1"/>
    </source>
</evidence>
<dbReference type="EMBL" id="RBNJ01003905">
    <property type="protein sequence ID" value="RUS30414.1"/>
    <property type="molecule type" value="Genomic_DNA"/>
</dbReference>
<evidence type="ECO:0000256" key="1">
    <source>
        <dbReference type="SAM" id="MobiDB-lite"/>
    </source>
</evidence>
<keyword evidence="3" id="KW-1185">Reference proteome</keyword>
<dbReference type="InterPro" id="IPR013761">
    <property type="entry name" value="SAM/pointed_sf"/>
</dbReference>
<protein>
    <recommendedName>
        <fullName evidence="4">SAM domain-containing protein</fullName>
    </recommendedName>
</protein>
<evidence type="ECO:0008006" key="4">
    <source>
        <dbReference type="Google" id="ProtNLM"/>
    </source>
</evidence>